<evidence type="ECO:0000256" key="10">
    <source>
        <dbReference type="ARBA" id="ARBA00023136"/>
    </source>
</evidence>
<dbReference type="SMART" id="SM00768">
    <property type="entry name" value="X8"/>
    <property type="match status" value="1"/>
</dbReference>
<keyword evidence="12" id="KW-0325">Glycoprotein</keyword>
<evidence type="ECO:0000256" key="5">
    <source>
        <dbReference type="ARBA" id="ARBA00022475"/>
    </source>
</evidence>
<dbReference type="EC" id="3.2.1.39" evidence="4"/>
<protein>
    <recommendedName>
        <fullName evidence="4">glucan endo-1,3-beta-D-glucosidase</fullName>
        <ecNumber evidence="4">3.2.1.39</ecNumber>
    </recommendedName>
</protein>
<evidence type="ECO:0000313" key="20">
    <source>
        <dbReference type="Proteomes" id="UP000811609"/>
    </source>
</evidence>
<evidence type="ECO:0000256" key="2">
    <source>
        <dbReference type="ARBA" id="ARBA00004609"/>
    </source>
</evidence>
<keyword evidence="7 17" id="KW-0732">Signal</keyword>
<comment type="similarity">
    <text evidence="3 15">Belongs to the glycosyl hydrolase 17 family.</text>
</comment>
<organism evidence="19 20">
    <name type="scientific">Carya illinoinensis</name>
    <name type="common">Pecan</name>
    <dbReference type="NCBI Taxonomy" id="32201"/>
    <lineage>
        <taxon>Eukaryota</taxon>
        <taxon>Viridiplantae</taxon>
        <taxon>Streptophyta</taxon>
        <taxon>Embryophyta</taxon>
        <taxon>Tracheophyta</taxon>
        <taxon>Spermatophyta</taxon>
        <taxon>Magnoliopsida</taxon>
        <taxon>eudicotyledons</taxon>
        <taxon>Gunneridae</taxon>
        <taxon>Pentapetalae</taxon>
        <taxon>rosids</taxon>
        <taxon>fabids</taxon>
        <taxon>Fagales</taxon>
        <taxon>Juglandaceae</taxon>
        <taxon>Carya</taxon>
    </lineage>
</organism>
<keyword evidence="9" id="KW-0611">Plant defense</keyword>
<dbReference type="InterPro" id="IPR000490">
    <property type="entry name" value="Glyco_hydro_17"/>
</dbReference>
<dbReference type="FunFam" id="3.20.20.80:FF:000008">
    <property type="entry name" value="Glucan endo-1,3-beta-glucosidase 5"/>
    <property type="match status" value="1"/>
</dbReference>
<comment type="caution">
    <text evidence="19">The sequence shown here is derived from an EMBL/GenBank/DDBJ whole genome shotgun (WGS) entry which is preliminary data.</text>
</comment>
<dbReference type="PANTHER" id="PTHR32227">
    <property type="entry name" value="GLUCAN ENDO-1,3-BETA-GLUCOSIDASE BG1-RELATED-RELATED"/>
    <property type="match status" value="1"/>
</dbReference>
<evidence type="ECO:0000259" key="18">
    <source>
        <dbReference type="SMART" id="SM00768"/>
    </source>
</evidence>
<sequence>MGFRHFVWFLLLCIIVNDESLAIKGVLGLACNWGTRSTHPLPPNIVVKLMKDNGFNKVKLFEADPGALKALGKSGIQVMLGIPNEFLAPLASSVRVAEDWVARNVSSFVSSFGVDIRYVAVGNEPFLKTYKDKFLNSTFPAIQNIQAALIKAGLGRQVKVTVPLNADVYESDSGVPSGGNFRSDIQDLMVSMIKFLSDNGGLLTINIYPFLSLYADPHFPIEYAFFNGSAAPIVDGSISYTNVLDANFDTLISALEKNNFSSMPVVVGEVGWPTDGDTHANVKLAQRFNQGLFDRIIAGQGTPKRPTPTDIYVFALIDEDAKSIDPGNFERHWGVFNYDGTIKYPLDMGKGRKLVAAKGVKYLAREWCVMAPEASLSDPNLPQSITYACTYADCTSMGYGSSCGMLDARSNASYAFNAYYQTMDQRKGACQFNNLSVVTTQDPSKDTCRFQIMMDLGKHEKPRSLAVGRSQMNSLLFVTMVLVLITSIIC</sequence>
<accession>A0A8T1R3J9</accession>
<evidence type="ECO:0000256" key="13">
    <source>
        <dbReference type="ARBA" id="ARBA00023288"/>
    </source>
</evidence>
<evidence type="ECO:0000256" key="4">
    <source>
        <dbReference type="ARBA" id="ARBA00012780"/>
    </source>
</evidence>
<evidence type="ECO:0000256" key="15">
    <source>
        <dbReference type="RuleBase" id="RU004335"/>
    </source>
</evidence>
<keyword evidence="20" id="KW-1185">Reference proteome</keyword>
<keyword evidence="11" id="KW-1015">Disulfide bond</keyword>
<dbReference type="AlphaFoldDB" id="A0A8T1R3J9"/>
<feature type="domain" description="X8" evidence="18">
    <location>
        <begin position="366"/>
        <end position="450"/>
    </location>
</feature>
<evidence type="ECO:0000256" key="16">
    <source>
        <dbReference type="RuleBase" id="RU004336"/>
    </source>
</evidence>
<evidence type="ECO:0000256" key="11">
    <source>
        <dbReference type="ARBA" id="ARBA00023157"/>
    </source>
</evidence>
<evidence type="ECO:0000256" key="9">
    <source>
        <dbReference type="ARBA" id="ARBA00022821"/>
    </source>
</evidence>
<dbReference type="GO" id="GO:0005975">
    <property type="term" value="P:carbohydrate metabolic process"/>
    <property type="evidence" value="ECO:0007669"/>
    <property type="project" value="InterPro"/>
</dbReference>
<keyword evidence="5" id="KW-1003">Cell membrane</keyword>
<evidence type="ECO:0000256" key="17">
    <source>
        <dbReference type="SAM" id="SignalP"/>
    </source>
</evidence>
<gene>
    <name evidence="19" type="ORF">CIPAW_03G199100</name>
</gene>
<keyword evidence="8 16" id="KW-0378">Hydrolase</keyword>
<dbReference type="InterPro" id="IPR044965">
    <property type="entry name" value="Glyco_hydro_17_plant"/>
</dbReference>
<dbReference type="GO" id="GO:0005886">
    <property type="term" value="C:plasma membrane"/>
    <property type="evidence" value="ECO:0007669"/>
    <property type="project" value="UniProtKB-SubCell"/>
</dbReference>
<dbReference type="InterPro" id="IPR012946">
    <property type="entry name" value="X8"/>
</dbReference>
<reference evidence="19" key="1">
    <citation type="submission" date="2020-12" db="EMBL/GenBank/DDBJ databases">
        <title>WGS assembly of Carya illinoinensis cv. Pawnee.</title>
        <authorList>
            <person name="Platts A."/>
            <person name="Shu S."/>
            <person name="Wright S."/>
            <person name="Barry K."/>
            <person name="Edger P."/>
            <person name="Pires J.C."/>
            <person name="Schmutz J."/>
        </authorList>
    </citation>
    <scope>NUCLEOTIDE SEQUENCE</scope>
    <source>
        <tissue evidence="19">Leaf</tissue>
    </source>
</reference>
<dbReference type="GO" id="GO:0042973">
    <property type="term" value="F:glucan endo-1,3-beta-D-glucosidase activity"/>
    <property type="evidence" value="ECO:0007669"/>
    <property type="project" value="UniProtKB-EC"/>
</dbReference>
<evidence type="ECO:0000256" key="14">
    <source>
        <dbReference type="ARBA" id="ARBA00023295"/>
    </source>
</evidence>
<dbReference type="Proteomes" id="UP000811609">
    <property type="component" value="Chromosome 3"/>
</dbReference>
<evidence type="ECO:0000256" key="3">
    <source>
        <dbReference type="ARBA" id="ARBA00008773"/>
    </source>
</evidence>
<evidence type="ECO:0000256" key="7">
    <source>
        <dbReference type="ARBA" id="ARBA00022729"/>
    </source>
</evidence>
<evidence type="ECO:0000256" key="8">
    <source>
        <dbReference type="ARBA" id="ARBA00022801"/>
    </source>
</evidence>
<comment type="subcellular location">
    <subcellularLocation>
        <location evidence="2">Cell membrane</location>
        <topology evidence="2">Lipid-anchor</topology>
        <topology evidence="2">GPI-anchor</topology>
    </subcellularLocation>
</comment>
<evidence type="ECO:0000256" key="12">
    <source>
        <dbReference type="ARBA" id="ARBA00023180"/>
    </source>
</evidence>
<dbReference type="FunFam" id="1.20.58.1040:FF:000002">
    <property type="entry name" value="Glucan endo-1,3-beta-glucosidase 8"/>
    <property type="match status" value="1"/>
</dbReference>
<dbReference type="PROSITE" id="PS00587">
    <property type="entry name" value="GLYCOSYL_HYDROL_F17"/>
    <property type="match status" value="1"/>
</dbReference>
<feature type="signal peptide" evidence="17">
    <location>
        <begin position="1"/>
        <end position="22"/>
    </location>
</feature>
<keyword evidence="6" id="KW-0336">GPI-anchor</keyword>
<dbReference type="Pfam" id="PF00332">
    <property type="entry name" value="Glyco_hydro_17"/>
    <property type="match status" value="1"/>
</dbReference>
<dbReference type="Pfam" id="PF07983">
    <property type="entry name" value="X8"/>
    <property type="match status" value="1"/>
</dbReference>
<proteinExistence type="inferred from homology"/>
<comment type="catalytic activity">
    <reaction evidence="1">
        <text>Hydrolysis of (1-&gt;3)-beta-D-glucosidic linkages in (1-&gt;3)-beta-D-glucans.</text>
        <dbReference type="EC" id="3.2.1.39"/>
    </reaction>
</comment>
<keyword evidence="14 16" id="KW-0326">Glycosidase</keyword>
<feature type="chain" id="PRO_5035895146" description="glucan endo-1,3-beta-D-glucosidase" evidence="17">
    <location>
        <begin position="23"/>
        <end position="490"/>
    </location>
</feature>
<evidence type="ECO:0000313" key="19">
    <source>
        <dbReference type="EMBL" id="KAG6661778.1"/>
    </source>
</evidence>
<keyword evidence="13" id="KW-0449">Lipoprotein</keyword>
<dbReference type="GO" id="GO:0006952">
    <property type="term" value="P:defense response"/>
    <property type="evidence" value="ECO:0007669"/>
    <property type="project" value="UniProtKB-KW"/>
</dbReference>
<dbReference type="GO" id="GO:0098552">
    <property type="term" value="C:side of membrane"/>
    <property type="evidence" value="ECO:0007669"/>
    <property type="project" value="UniProtKB-KW"/>
</dbReference>
<keyword evidence="10" id="KW-0472">Membrane</keyword>
<dbReference type="EMBL" id="CM031811">
    <property type="protein sequence ID" value="KAG6661778.1"/>
    <property type="molecule type" value="Genomic_DNA"/>
</dbReference>
<evidence type="ECO:0000256" key="1">
    <source>
        <dbReference type="ARBA" id="ARBA00000382"/>
    </source>
</evidence>
<name>A0A8T1R3J9_CARIL</name>
<evidence type="ECO:0000256" key="6">
    <source>
        <dbReference type="ARBA" id="ARBA00022622"/>
    </source>
</evidence>